<organism evidence="1 2">
    <name type="scientific">Ameiurus melas</name>
    <name type="common">Black bullhead</name>
    <name type="synonym">Silurus melas</name>
    <dbReference type="NCBI Taxonomy" id="219545"/>
    <lineage>
        <taxon>Eukaryota</taxon>
        <taxon>Metazoa</taxon>
        <taxon>Chordata</taxon>
        <taxon>Craniata</taxon>
        <taxon>Vertebrata</taxon>
        <taxon>Euteleostomi</taxon>
        <taxon>Actinopterygii</taxon>
        <taxon>Neopterygii</taxon>
        <taxon>Teleostei</taxon>
        <taxon>Ostariophysi</taxon>
        <taxon>Siluriformes</taxon>
        <taxon>Ictaluridae</taxon>
        <taxon>Ameiurus</taxon>
    </lineage>
</organism>
<reference evidence="1 2" key="1">
    <citation type="submission" date="2020-02" db="EMBL/GenBank/DDBJ databases">
        <title>A chromosome-scale genome assembly of the black bullhead catfish (Ameiurus melas).</title>
        <authorList>
            <person name="Wen M."/>
            <person name="Zham M."/>
            <person name="Cabau C."/>
            <person name="Klopp C."/>
            <person name="Donnadieu C."/>
            <person name="Roques C."/>
            <person name="Bouchez O."/>
            <person name="Lampietro C."/>
            <person name="Jouanno E."/>
            <person name="Herpin A."/>
            <person name="Louis A."/>
            <person name="Berthelot C."/>
            <person name="Parey E."/>
            <person name="Roest-Crollius H."/>
            <person name="Braasch I."/>
            <person name="Postlethwait J."/>
            <person name="Robinson-Rechavi M."/>
            <person name="Echchiki A."/>
            <person name="Begum T."/>
            <person name="Montfort J."/>
            <person name="Schartl M."/>
            <person name="Bobe J."/>
            <person name="Guiguen Y."/>
        </authorList>
    </citation>
    <scope>NUCLEOTIDE SEQUENCE [LARGE SCALE GENOMIC DNA]</scope>
    <source>
        <strain evidence="1">M_S1</strain>
        <tissue evidence="1">Blood</tissue>
    </source>
</reference>
<dbReference type="AlphaFoldDB" id="A0A7J5ZHP9"/>
<proteinExistence type="predicted"/>
<name>A0A7J5ZHP9_AMEME</name>
<evidence type="ECO:0000313" key="2">
    <source>
        <dbReference type="Proteomes" id="UP000593565"/>
    </source>
</evidence>
<evidence type="ECO:0000313" key="1">
    <source>
        <dbReference type="EMBL" id="KAF4070154.1"/>
    </source>
</evidence>
<sequence>MLSALIKVPTLVREVIQYGWMMFSVLEVKTPSHSALIEDLVYTTVAMVKMLVLLAQSVIRSDW</sequence>
<dbReference type="EMBL" id="JAAGNN010000051">
    <property type="protein sequence ID" value="KAF4070154.1"/>
    <property type="molecule type" value="Genomic_DNA"/>
</dbReference>
<keyword evidence="2" id="KW-1185">Reference proteome</keyword>
<protein>
    <submittedName>
        <fullName evidence="1">Uncharacterized protein</fullName>
    </submittedName>
</protein>
<dbReference type="Proteomes" id="UP000593565">
    <property type="component" value="Unassembled WGS sequence"/>
</dbReference>
<accession>A0A7J5ZHP9</accession>
<gene>
    <name evidence="1" type="ORF">AMELA_G00296430</name>
</gene>
<comment type="caution">
    <text evidence="1">The sequence shown here is derived from an EMBL/GenBank/DDBJ whole genome shotgun (WGS) entry which is preliminary data.</text>
</comment>